<reference evidence="2" key="1">
    <citation type="submission" date="2023-10" db="EMBL/GenBank/DDBJ databases">
        <authorList>
            <person name="Chen Y."/>
            <person name="Shah S."/>
            <person name="Dougan E. K."/>
            <person name="Thang M."/>
            <person name="Chan C."/>
        </authorList>
    </citation>
    <scope>NUCLEOTIDE SEQUENCE [LARGE SCALE GENOMIC DNA]</scope>
</reference>
<sequence>PPPAKMTLGARAPRALRSEVQHARGLEAAAGAVLSDCLREAGADVVTRGSCGRLLKTDVSPGALADGLEAALRAEIGEKTRALQALQRNYESISSLSAGQAQELSQLRGALKDVVQQRDRARRARA</sequence>
<gene>
    <name evidence="2" type="ORF">PCOR1329_LOCUS32050</name>
</gene>
<proteinExistence type="predicted"/>
<accession>A0ABN9SRS3</accession>
<comment type="caution">
    <text evidence="2">The sequence shown here is derived from an EMBL/GenBank/DDBJ whole genome shotgun (WGS) entry which is preliminary data.</text>
</comment>
<protein>
    <submittedName>
        <fullName evidence="2">Uncharacterized protein</fullName>
    </submittedName>
</protein>
<evidence type="ECO:0000313" key="3">
    <source>
        <dbReference type="Proteomes" id="UP001189429"/>
    </source>
</evidence>
<organism evidence="2 3">
    <name type="scientific">Prorocentrum cordatum</name>
    <dbReference type="NCBI Taxonomy" id="2364126"/>
    <lineage>
        <taxon>Eukaryota</taxon>
        <taxon>Sar</taxon>
        <taxon>Alveolata</taxon>
        <taxon>Dinophyceae</taxon>
        <taxon>Prorocentrales</taxon>
        <taxon>Prorocentraceae</taxon>
        <taxon>Prorocentrum</taxon>
    </lineage>
</organism>
<dbReference type="EMBL" id="CAUYUJ010012847">
    <property type="protein sequence ID" value="CAK0834688.1"/>
    <property type="molecule type" value="Genomic_DNA"/>
</dbReference>
<keyword evidence="3" id="KW-1185">Reference proteome</keyword>
<feature type="non-terminal residue" evidence="2">
    <location>
        <position position="1"/>
    </location>
</feature>
<dbReference type="Proteomes" id="UP001189429">
    <property type="component" value="Unassembled WGS sequence"/>
</dbReference>
<name>A0ABN9SRS3_9DINO</name>
<feature type="coiled-coil region" evidence="1">
    <location>
        <begin position="69"/>
        <end position="124"/>
    </location>
</feature>
<evidence type="ECO:0000313" key="2">
    <source>
        <dbReference type="EMBL" id="CAK0834688.1"/>
    </source>
</evidence>
<keyword evidence="1" id="KW-0175">Coiled coil</keyword>
<evidence type="ECO:0000256" key="1">
    <source>
        <dbReference type="SAM" id="Coils"/>
    </source>
</evidence>